<dbReference type="EMBL" id="JH657990">
    <property type="protein sequence ID" value="EXM16911.1"/>
    <property type="molecule type" value="Genomic_DNA"/>
</dbReference>
<dbReference type="Proteomes" id="UP000030701">
    <property type="component" value="Unassembled WGS sequence"/>
</dbReference>
<name>X0L7F3_FUSOX</name>
<protein>
    <submittedName>
        <fullName evidence="1">Uncharacterized protein</fullName>
    </submittedName>
</protein>
<reference evidence="1" key="2">
    <citation type="submission" date="2012-05" db="EMBL/GenBank/DDBJ databases">
        <title>The Genome Annotation of Fusarium oxysporum Cotton.</title>
        <authorList>
            <consortium name="The Broad Institute Genomics Platform"/>
            <person name="Ma L.-J."/>
            <person name="Corby-Kistler H."/>
            <person name="Broz K."/>
            <person name="Gale L.R."/>
            <person name="Jonkers W."/>
            <person name="O'Donnell K."/>
            <person name="Ploetz R."/>
            <person name="Steinberg C."/>
            <person name="Schwartz D.C."/>
            <person name="VanEtten H."/>
            <person name="Zhou S."/>
            <person name="Young S.K."/>
            <person name="Zeng Q."/>
            <person name="Gargeya S."/>
            <person name="Fitzgerald M."/>
            <person name="Abouelleil A."/>
            <person name="Alvarado L."/>
            <person name="Chapman S.B."/>
            <person name="Gainer-Dewar J."/>
            <person name="Goldberg J."/>
            <person name="Griggs A."/>
            <person name="Gujja S."/>
            <person name="Hansen M."/>
            <person name="Howarth C."/>
            <person name="Imamovic A."/>
            <person name="Ireland A."/>
            <person name="Larimer J."/>
            <person name="McCowan C."/>
            <person name="Murphy C."/>
            <person name="Pearson M."/>
            <person name="Poon T.W."/>
            <person name="Priest M."/>
            <person name="Roberts A."/>
            <person name="Saif S."/>
            <person name="Shea T."/>
            <person name="Sykes S."/>
            <person name="Wortman J."/>
            <person name="Nusbaum C."/>
            <person name="Birren B."/>
        </authorList>
    </citation>
    <scope>NUCLEOTIDE SEQUENCE</scope>
    <source>
        <strain evidence="1">25433</strain>
    </source>
</reference>
<dbReference type="HOGENOM" id="CLU_3050387_0_0_1"/>
<reference evidence="1" key="1">
    <citation type="submission" date="2011-11" db="EMBL/GenBank/DDBJ databases">
        <title>The Genome Sequence of Fusarium oxysporum Cotton.</title>
        <authorList>
            <consortium name="The Broad Institute Genome Sequencing Platform"/>
            <person name="Ma L.-J."/>
            <person name="Gale L.R."/>
            <person name="Schwartz D.C."/>
            <person name="Zhou S."/>
            <person name="Corby-Kistler H."/>
            <person name="Young S.K."/>
            <person name="Zeng Q."/>
            <person name="Gargeya S."/>
            <person name="Fitzgerald M."/>
            <person name="Haas B."/>
            <person name="Abouelleil A."/>
            <person name="Alvarado L."/>
            <person name="Arachchi H.M."/>
            <person name="Berlin A."/>
            <person name="Brown A."/>
            <person name="Chapman S.B."/>
            <person name="Chen Z."/>
            <person name="Dunbar C."/>
            <person name="Freedman E."/>
            <person name="Gearin G."/>
            <person name="Goldberg J."/>
            <person name="Griggs A."/>
            <person name="Gujja S."/>
            <person name="Heiman D."/>
            <person name="Howarth C."/>
            <person name="Larson L."/>
            <person name="Lui A."/>
            <person name="MacDonald P.J.P."/>
            <person name="Montmayeur A."/>
            <person name="Murphy C."/>
            <person name="Neiman D."/>
            <person name="Pearson M."/>
            <person name="Priest M."/>
            <person name="Roberts A."/>
            <person name="Saif S."/>
            <person name="Shea T."/>
            <person name="Shenoy N."/>
            <person name="Sisk P."/>
            <person name="Stolte C."/>
            <person name="Sykes S."/>
            <person name="Wortman J."/>
            <person name="Nusbaum C."/>
            <person name="Birren B."/>
        </authorList>
    </citation>
    <scope>NUCLEOTIDE SEQUENCE [LARGE SCALE GENOMIC DNA]</scope>
    <source>
        <strain evidence="1">25433</strain>
    </source>
</reference>
<accession>X0L7F3</accession>
<dbReference type="AlphaFoldDB" id="X0L7F3"/>
<organism evidence="1">
    <name type="scientific">Fusarium oxysporum f. sp. vasinfectum 25433</name>
    <dbReference type="NCBI Taxonomy" id="1089449"/>
    <lineage>
        <taxon>Eukaryota</taxon>
        <taxon>Fungi</taxon>
        <taxon>Dikarya</taxon>
        <taxon>Ascomycota</taxon>
        <taxon>Pezizomycotina</taxon>
        <taxon>Sordariomycetes</taxon>
        <taxon>Hypocreomycetidae</taxon>
        <taxon>Hypocreales</taxon>
        <taxon>Nectriaceae</taxon>
        <taxon>Fusarium</taxon>
        <taxon>Fusarium oxysporum species complex</taxon>
    </lineage>
</organism>
<evidence type="ECO:0000313" key="1">
    <source>
        <dbReference type="EMBL" id="EXM16911.1"/>
    </source>
</evidence>
<proteinExistence type="predicted"/>
<sequence length="54" mass="6486">MQPNCRMVHRGSCTIIYFQLPDELWGLDWIVSLEPTRNKGLRREKTRGYFTESR</sequence>
<gene>
    <name evidence="1" type="ORF">FOTG_14878</name>
</gene>